<comment type="caution">
    <text evidence="1">The sequence shown here is derived from an EMBL/GenBank/DDBJ whole genome shotgun (WGS) entry which is preliminary data.</text>
</comment>
<reference evidence="1" key="2">
    <citation type="submission" date="2021-01" db="EMBL/GenBank/DDBJ databases">
        <authorList>
            <person name="Hahn C.R."/>
            <person name="Youssef N.H."/>
            <person name="Elshahed M."/>
        </authorList>
    </citation>
    <scope>NUCLEOTIDE SEQUENCE</scope>
    <source>
        <strain evidence="1">Zod_Metabat.24</strain>
    </source>
</reference>
<protein>
    <submittedName>
        <fullName evidence="1">Uncharacterized protein</fullName>
    </submittedName>
</protein>
<gene>
    <name evidence="1" type="ORF">JW984_15110</name>
</gene>
<evidence type="ECO:0000313" key="2">
    <source>
        <dbReference type="Proteomes" id="UP000809273"/>
    </source>
</evidence>
<dbReference type="EMBL" id="JAFGIX010000082">
    <property type="protein sequence ID" value="MBN1574524.1"/>
    <property type="molecule type" value="Genomic_DNA"/>
</dbReference>
<dbReference type="AlphaFoldDB" id="A0A9D8KH05"/>
<accession>A0A9D8KH05</accession>
<reference evidence="1" key="1">
    <citation type="journal article" date="2021" name="Environ. Microbiol.">
        <title>Genomic characterization of three novel Desulfobacterota classes expand the metabolic and phylogenetic diversity of the phylum.</title>
        <authorList>
            <person name="Murphy C.L."/>
            <person name="Biggerstaff J."/>
            <person name="Eichhorn A."/>
            <person name="Ewing E."/>
            <person name="Shahan R."/>
            <person name="Soriano D."/>
            <person name="Stewart S."/>
            <person name="VanMol K."/>
            <person name="Walker R."/>
            <person name="Walters P."/>
            <person name="Elshahed M.S."/>
            <person name="Youssef N.H."/>
        </authorList>
    </citation>
    <scope>NUCLEOTIDE SEQUENCE</scope>
    <source>
        <strain evidence="1">Zod_Metabat.24</strain>
    </source>
</reference>
<evidence type="ECO:0000313" key="1">
    <source>
        <dbReference type="EMBL" id="MBN1574524.1"/>
    </source>
</evidence>
<sequence length="132" mass="15119">MPEYEIIPVKHELTGEEKKAIADSIVKKVLKVKELEEEKKEFDKARGEEIKGEQAVIRSLSAQYDQGFVTDKKRCEVRRNFETKNIEYVDTETGEVVKERTMTPEECQMSFTVVRDKESSPVAHIGPGTGER</sequence>
<dbReference type="Proteomes" id="UP000809273">
    <property type="component" value="Unassembled WGS sequence"/>
</dbReference>
<organism evidence="1 2">
    <name type="scientific">Candidatus Zymogenus saltonus</name>
    <dbReference type="NCBI Taxonomy" id="2844893"/>
    <lineage>
        <taxon>Bacteria</taxon>
        <taxon>Deltaproteobacteria</taxon>
        <taxon>Candidatus Zymogenia</taxon>
        <taxon>Candidatus Zymogeniales</taxon>
        <taxon>Candidatus Zymogenaceae</taxon>
        <taxon>Candidatus Zymogenus</taxon>
    </lineage>
</organism>
<proteinExistence type="predicted"/>
<name>A0A9D8KH05_9DELT</name>